<dbReference type="SMART" id="SM00357">
    <property type="entry name" value="CSP"/>
    <property type="match status" value="1"/>
</dbReference>
<feature type="domain" description="CSD" evidence="4">
    <location>
        <begin position="4"/>
        <end position="68"/>
    </location>
</feature>
<dbReference type="InterPro" id="IPR012340">
    <property type="entry name" value="NA-bd_OB-fold"/>
</dbReference>
<evidence type="ECO:0000259" key="4">
    <source>
        <dbReference type="PROSITE" id="PS51857"/>
    </source>
</evidence>
<evidence type="ECO:0000256" key="2">
    <source>
        <dbReference type="ARBA" id="ARBA00022490"/>
    </source>
</evidence>
<reference evidence="5 6" key="1">
    <citation type="submission" date="2018-08" db="EMBL/GenBank/DDBJ databases">
        <title>Recombination of ecologically and evolutionarily significant loci maintains genetic cohesion in the Pseudomonas syringae species complex.</title>
        <authorList>
            <person name="Dillon M."/>
            <person name="Thakur S."/>
            <person name="Almeida R.N.D."/>
            <person name="Weir B.S."/>
            <person name="Guttman D.S."/>
        </authorList>
    </citation>
    <scope>NUCLEOTIDE SEQUENCE [LARGE SCALE GENOMIC DNA]</scope>
    <source>
        <strain evidence="5 6">ICMP 7846</strain>
    </source>
</reference>
<protein>
    <recommendedName>
        <fullName evidence="4">CSD domain-containing protein</fullName>
    </recommendedName>
</protein>
<sequence>MSNRQNGTVKWFNDAKGFGFITPESGEDVFVHFRQIEASGYKSLGEGQRVSFFVTAGAKGPQAEQVQAL</sequence>
<evidence type="ECO:0000313" key="5">
    <source>
        <dbReference type="EMBL" id="RMS44421.1"/>
    </source>
</evidence>
<dbReference type="PROSITE" id="PS51857">
    <property type="entry name" value="CSD_2"/>
    <property type="match status" value="1"/>
</dbReference>
<dbReference type="GO" id="GO:0003676">
    <property type="term" value="F:nucleic acid binding"/>
    <property type="evidence" value="ECO:0007669"/>
    <property type="project" value="InterPro"/>
</dbReference>
<dbReference type="RefSeq" id="WP_046992487.1">
    <property type="nucleotide sequence ID" value="NZ_LCUR01000025.1"/>
</dbReference>
<dbReference type="PROSITE" id="PS00352">
    <property type="entry name" value="CSD_1"/>
    <property type="match status" value="1"/>
</dbReference>
<dbReference type="PIRSF" id="PIRSF002599">
    <property type="entry name" value="Cold_shock_A"/>
    <property type="match status" value="1"/>
</dbReference>
<name>A0A3M5D3U6_PSEAI</name>
<comment type="caution">
    <text evidence="5">The sequence shown here is derived from an EMBL/GenBank/DDBJ whole genome shotgun (WGS) entry which is preliminary data.</text>
</comment>
<dbReference type="InterPro" id="IPR050181">
    <property type="entry name" value="Cold_shock_domain"/>
</dbReference>
<dbReference type="CDD" id="cd04458">
    <property type="entry name" value="CSP_CDS"/>
    <property type="match status" value="1"/>
</dbReference>
<evidence type="ECO:0000313" key="6">
    <source>
        <dbReference type="Proteomes" id="UP000270834"/>
    </source>
</evidence>
<organism evidence="5 6">
    <name type="scientific">Pseudomonas aeruginosa</name>
    <dbReference type="NCBI Taxonomy" id="287"/>
    <lineage>
        <taxon>Bacteria</taxon>
        <taxon>Pseudomonadati</taxon>
        <taxon>Pseudomonadota</taxon>
        <taxon>Gammaproteobacteria</taxon>
        <taxon>Pseudomonadales</taxon>
        <taxon>Pseudomonadaceae</taxon>
        <taxon>Pseudomonas</taxon>
    </lineage>
</organism>
<dbReference type="Pfam" id="PF00313">
    <property type="entry name" value="CSD"/>
    <property type="match status" value="1"/>
</dbReference>
<dbReference type="EMBL" id="RBSQ01001421">
    <property type="protein sequence ID" value="RMS44421.1"/>
    <property type="molecule type" value="Genomic_DNA"/>
</dbReference>
<dbReference type="AlphaFoldDB" id="A0A3M5D3U6"/>
<dbReference type="InterPro" id="IPR011129">
    <property type="entry name" value="CSD"/>
</dbReference>
<dbReference type="GO" id="GO:0005829">
    <property type="term" value="C:cytosol"/>
    <property type="evidence" value="ECO:0007669"/>
    <property type="project" value="UniProtKB-ARBA"/>
</dbReference>
<dbReference type="SUPFAM" id="SSF50249">
    <property type="entry name" value="Nucleic acid-binding proteins"/>
    <property type="match status" value="1"/>
</dbReference>
<evidence type="ECO:0000256" key="3">
    <source>
        <dbReference type="RuleBase" id="RU000408"/>
    </source>
</evidence>
<accession>A0A3M5D3U6</accession>
<comment type="subcellular location">
    <subcellularLocation>
        <location evidence="1 3">Cytoplasm</location>
    </subcellularLocation>
</comment>
<dbReference type="PRINTS" id="PR00050">
    <property type="entry name" value="COLDSHOCK"/>
</dbReference>
<gene>
    <name evidence="5" type="ORF">ALP65_01604</name>
</gene>
<dbReference type="Proteomes" id="UP000270834">
    <property type="component" value="Unassembled WGS sequence"/>
</dbReference>
<proteinExistence type="predicted"/>
<dbReference type="PANTHER" id="PTHR11544">
    <property type="entry name" value="COLD SHOCK DOMAIN CONTAINING PROTEINS"/>
    <property type="match status" value="1"/>
</dbReference>
<dbReference type="InterPro" id="IPR002059">
    <property type="entry name" value="CSP_DNA-bd"/>
</dbReference>
<keyword evidence="2" id="KW-0963">Cytoplasm</keyword>
<dbReference type="Gene3D" id="2.40.50.140">
    <property type="entry name" value="Nucleic acid-binding proteins"/>
    <property type="match status" value="1"/>
</dbReference>
<dbReference type="FunFam" id="2.40.50.140:FF:000006">
    <property type="entry name" value="Cold shock protein CspC"/>
    <property type="match status" value="1"/>
</dbReference>
<dbReference type="InterPro" id="IPR019844">
    <property type="entry name" value="CSD_CS"/>
</dbReference>
<evidence type="ECO:0000256" key="1">
    <source>
        <dbReference type="ARBA" id="ARBA00004496"/>
    </source>
</evidence>
<dbReference type="InterPro" id="IPR012156">
    <property type="entry name" value="Cold_shock_CspA"/>
</dbReference>